<dbReference type="RefSeq" id="WP_076364681.1">
    <property type="nucleotide sequence ID" value="NZ_FTOM01000002.1"/>
</dbReference>
<dbReference type="AlphaFoldDB" id="A0A1N7L9G8"/>
<dbReference type="SMART" id="SM00283">
    <property type="entry name" value="MA"/>
    <property type="match status" value="1"/>
</dbReference>
<feature type="coiled-coil region" evidence="5">
    <location>
        <begin position="494"/>
        <end position="521"/>
    </location>
</feature>
<dbReference type="GO" id="GO:0016020">
    <property type="term" value="C:membrane"/>
    <property type="evidence" value="ECO:0007669"/>
    <property type="project" value="UniProtKB-SubCell"/>
</dbReference>
<dbReference type="InterPro" id="IPR029150">
    <property type="entry name" value="dCache_3"/>
</dbReference>
<evidence type="ECO:0000259" key="9">
    <source>
        <dbReference type="PROSITE" id="PS50885"/>
    </source>
</evidence>
<dbReference type="Pfam" id="PF00015">
    <property type="entry name" value="MCPsignal"/>
    <property type="match status" value="1"/>
</dbReference>
<sequence>MKIRHQVLLLPSVLVLVTCALLGAAMLYLSRVTIDSALKGERDVAVAAVRAAVDAKLVEALALAETLASIPDVQRAVAAGDDRTLEAMFGGGYPDVAARIGLRQLQFHTPPATSLIRVHKLSKRGDDLSAFRQLVVDVNRTGQSAMGLERGVAGIGARGVAAIRHAGRHVGTVEFGFDIDAGFLRQLAERTGYDLEFYVLPKPEIGARAPAEVRRVAATFDGAELLDSATIARVSTGEEVDIDLPGAEGNAVGRAIPVRDAAGDVAGIYVVTRTSTLAAELAALELKVIVGATAAALAIALLLAWVIGRRIVNPICQLTRATTALAAGDHDQPIPSTDRRDELGEMARALEVFAGNLAEKARIEEDLKREEAHARAAEAAQRAREADLAEEHAARQRRQEERARAREEEEHHLAEERAEEARARLAVQERLVAALAQGLEALAQGDLTQRIAELPPEYEKLREDFNAAMAKLTDALGEIESTSGRIDSHAGGLADSARTLNRDMERNAAMLEQAAAALSQLTAAVQSSADGARQARELAQKARSDAETGVEVVNDAVAAMKRIETSAGAISRITGVIEEIAFQTNLLALNAGVEAARAGEAGRGFAVVASEVRALAQRSSEAAKEISGLIESSDAEVSTGAEMVVRSGTALGRIVDSVVAIEARIAEIAASSGEQATGVSEVNAAVSALERSTQQTATASERAAEVSALLLEESSGLTHAVNRFHLHGPETARRVA</sequence>
<dbReference type="GO" id="GO:0007165">
    <property type="term" value="P:signal transduction"/>
    <property type="evidence" value="ECO:0007669"/>
    <property type="project" value="UniProtKB-KW"/>
</dbReference>
<name>A0A1N7L9G8_9RHOB</name>
<dbReference type="Pfam" id="PF14827">
    <property type="entry name" value="dCache_3"/>
    <property type="match status" value="1"/>
</dbReference>
<keyword evidence="7" id="KW-0472">Membrane</keyword>
<dbReference type="STRING" id="407234.SAMN05421795_102722"/>
<protein>
    <submittedName>
        <fullName evidence="10">Methyl-accepting chemotaxis protein</fullName>
    </submittedName>
</protein>
<dbReference type="InterPro" id="IPR004090">
    <property type="entry name" value="Chemotax_Me-accpt_rcpt"/>
</dbReference>
<keyword evidence="11" id="KW-1185">Reference proteome</keyword>
<evidence type="ECO:0000256" key="1">
    <source>
        <dbReference type="ARBA" id="ARBA00004370"/>
    </source>
</evidence>
<dbReference type="InterPro" id="IPR051310">
    <property type="entry name" value="MCP_chemotaxis"/>
</dbReference>
<feature type="transmembrane region" description="Helical" evidence="7">
    <location>
        <begin position="7"/>
        <end position="29"/>
    </location>
</feature>
<evidence type="ECO:0000256" key="3">
    <source>
        <dbReference type="ARBA" id="ARBA00029447"/>
    </source>
</evidence>
<comment type="similarity">
    <text evidence="3">Belongs to the methyl-accepting chemotaxis (MCP) protein family.</text>
</comment>
<organism evidence="10 11">
    <name type="scientific">Phaeovulum vinaykumarii</name>
    <dbReference type="NCBI Taxonomy" id="407234"/>
    <lineage>
        <taxon>Bacteria</taxon>
        <taxon>Pseudomonadati</taxon>
        <taxon>Pseudomonadota</taxon>
        <taxon>Alphaproteobacteria</taxon>
        <taxon>Rhodobacterales</taxon>
        <taxon>Paracoccaceae</taxon>
        <taxon>Phaeovulum</taxon>
    </lineage>
</organism>
<dbReference type="InterPro" id="IPR004089">
    <property type="entry name" value="MCPsignal_dom"/>
</dbReference>
<dbReference type="PANTHER" id="PTHR43531">
    <property type="entry name" value="PROTEIN ICFG"/>
    <property type="match status" value="1"/>
</dbReference>
<evidence type="ECO:0000313" key="11">
    <source>
        <dbReference type="Proteomes" id="UP000186098"/>
    </source>
</evidence>
<dbReference type="PRINTS" id="PR00260">
    <property type="entry name" value="CHEMTRNSDUCR"/>
</dbReference>
<evidence type="ECO:0000256" key="7">
    <source>
        <dbReference type="SAM" id="Phobius"/>
    </source>
</evidence>
<evidence type="ECO:0000256" key="6">
    <source>
        <dbReference type="SAM" id="MobiDB-lite"/>
    </source>
</evidence>
<dbReference type="PROSITE" id="PS50111">
    <property type="entry name" value="CHEMOTAXIS_TRANSDUC_2"/>
    <property type="match status" value="1"/>
</dbReference>
<proteinExistence type="inferred from homology"/>
<dbReference type="GO" id="GO:0004888">
    <property type="term" value="F:transmembrane signaling receptor activity"/>
    <property type="evidence" value="ECO:0007669"/>
    <property type="project" value="InterPro"/>
</dbReference>
<dbReference type="OrthoDB" id="8482111at2"/>
<evidence type="ECO:0000256" key="2">
    <source>
        <dbReference type="ARBA" id="ARBA00022500"/>
    </source>
</evidence>
<dbReference type="FunFam" id="1.10.287.950:FF:000001">
    <property type="entry name" value="Methyl-accepting chemotaxis sensory transducer"/>
    <property type="match status" value="1"/>
</dbReference>
<evidence type="ECO:0000313" key="10">
    <source>
        <dbReference type="EMBL" id="SIS70479.1"/>
    </source>
</evidence>
<reference evidence="11" key="1">
    <citation type="submission" date="2017-01" db="EMBL/GenBank/DDBJ databases">
        <authorList>
            <person name="Varghese N."/>
            <person name="Submissions S."/>
        </authorList>
    </citation>
    <scope>NUCLEOTIDE SEQUENCE [LARGE SCALE GENOMIC DNA]</scope>
    <source>
        <strain evidence="11">DSM 18714</strain>
    </source>
</reference>
<dbReference type="PANTHER" id="PTHR43531:SF11">
    <property type="entry name" value="METHYL-ACCEPTING CHEMOTAXIS PROTEIN 3"/>
    <property type="match status" value="1"/>
</dbReference>
<dbReference type="CDD" id="cd11386">
    <property type="entry name" value="MCP_signal"/>
    <property type="match status" value="1"/>
</dbReference>
<dbReference type="CDD" id="cd06225">
    <property type="entry name" value="HAMP"/>
    <property type="match status" value="1"/>
</dbReference>
<dbReference type="Proteomes" id="UP000186098">
    <property type="component" value="Unassembled WGS sequence"/>
</dbReference>
<keyword evidence="5" id="KW-0175">Coiled coil</keyword>
<dbReference type="SMART" id="SM00304">
    <property type="entry name" value="HAMP"/>
    <property type="match status" value="2"/>
</dbReference>
<dbReference type="InterPro" id="IPR029151">
    <property type="entry name" value="Sensor-like_sf"/>
</dbReference>
<evidence type="ECO:0000256" key="4">
    <source>
        <dbReference type="PROSITE-ProRule" id="PRU00284"/>
    </source>
</evidence>
<feature type="domain" description="Methyl-accepting transducer" evidence="8">
    <location>
        <begin position="482"/>
        <end position="711"/>
    </location>
</feature>
<comment type="subcellular location">
    <subcellularLocation>
        <location evidence="1">Membrane</location>
    </subcellularLocation>
</comment>
<dbReference type="EMBL" id="FTOM01000002">
    <property type="protein sequence ID" value="SIS70479.1"/>
    <property type="molecule type" value="Genomic_DNA"/>
</dbReference>
<dbReference type="PROSITE" id="PS50885">
    <property type="entry name" value="HAMP"/>
    <property type="match status" value="2"/>
</dbReference>
<dbReference type="Gene3D" id="3.30.450.20">
    <property type="entry name" value="PAS domain"/>
    <property type="match status" value="1"/>
</dbReference>
<feature type="region of interest" description="Disordered" evidence="6">
    <location>
        <begin position="372"/>
        <end position="417"/>
    </location>
</feature>
<dbReference type="InterPro" id="IPR003660">
    <property type="entry name" value="HAMP_dom"/>
</dbReference>
<keyword evidence="7" id="KW-1133">Transmembrane helix</keyword>
<dbReference type="SUPFAM" id="SSF158472">
    <property type="entry name" value="HAMP domain-like"/>
    <property type="match status" value="1"/>
</dbReference>
<dbReference type="Gene3D" id="1.10.287.950">
    <property type="entry name" value="Methyl-accepting chemotaxis protein"/>
    <property type="match status" value="1"/>
</dbReference>
<dbReference type="GO" id="GO:0006935">
    <property type="term" value="P:chemotaxis"/>
    <property type="evidence" value="ECO:0007669"/>
    <property type="project" value="UniProtKB-KW"/>
</dbReference>
<feature type="domain" description="HAMP" evidence="9">
    <location>
        <begin position="432"/>
        <end position="477"/>
    </location>
</feature>
<keyword evidence="7" id="KW-0812">Transmembrane</keyword>
<accession>A0A1N7L9G8</accession>
<evidence type="ECO:0000256" key="5">
    <source>
        <dbReference type="SAM" id="Coils"/>
    </source>
</evidence>
<keyword evidence="4" id="KW-0807">Transducer</keyword>
<gene>
    <name evidence="10" type="ORF">SAMN05421795_102722</name>
</gene>
<dbReference type="Pfam" id="PF00672">
    <property type="entry name" value="HAMP"/>
    <property type="match status" value="1"/>
</dbReference>
<evidence type="ECO:0000259" key="8">
    <source>
        <dbReference type="PROSITE" id="PS50111"/>
    </source>
</evidence>
<dbReference type="SUPFAM" id="SSF58104">
    <property type="entry name" value="Methyl-accepting chemotaxis protein (MCP) signaling domain"/>
    <property type="match status" value="1"/>
</dbReference>
<keyword evidence="2" id="KW-0145">Chemotaxis</keyword>
<feature type="domain" description="HAMP" evidence="9">
    <location>
        <begin position="309"/>
        <end position="362"/>
    </location>
</feature>
<dbReference type="Gene3D" id="6.10.340.10">
    <property type="match status" value="1"/>
</dbReference>
<dbReference type="SUPFAM" id="SSF103190">
    <property type="entry name" value="Sensory domain-like"/>
    <property type="match status" value="1"/>
</dbReference>